<evidence type="ECO:0000313" key="4">
    <source>
        <dbReference type="Proteomes" id="UP000245768"/>
    </source>
</evidence>
<name>A0A316YFA4_9BASI</name>
<dbReference type="Proteomes" id="UP000245768">
    <property type="component" value="Unassembled WGS sequence"/>
</dbReference>
<dbReference type="Gene3D" id="3.10.180.10">
    <property type="entry name" value="2,3-Dihydroxybiphenyl 1,2-Dioxygenase, domain 1"/>
    <property type="match status" value="1"/>
</dbReference>
<evidence type="ECO:0000256" key="1">
    <source>
        <dbReference type="SAM" id="MobiDB-lite"/>
    </source>
</evidence>
<accession>A0A316YFA4</accession>
<gene>
    <name evidence="3" type="ORF">FA10DRAFT_269510</name>
</gene>
<evidence type="ECO:0000259" key="2">
    <source>
        <dbReference type="Pfam" id="PF13468"/>
    </source>
</evidence>
<evidence type="ECO:0000313" key="3">
    <source>
        <dbReference type="EMBL" id="PWN87554.1"/>
    </source>
</evidence>
<dbReference type="EMBL" id="KZ819640">
    <property type="protein sequence ID" value="PWN87554.1"/>
    <property type="molecule type" value="Genomic_DNA"/>
</dbReference>
<proteinExistence type="predicted"/>
<dbReference type="OrthoDB" id="408973at2759"/>
<dbReference type="AlphaFoldDB" id="A0A316YFA4"/>
<organism evidence="3 4">
    <name type="scientific">Acaromyces ingoldii</name>
    <dbReference type="NCBI Taxonomy" id="215250"/>
    <lineage>
        <taxon>Eukaryota</taxon>
        <taxon>Fungi</taxon>
        <taxon>Dikarya</taxon>
        <taxon>Basidiomycota</taxon>
        <taxon>Ustilaginomycotina</taxon>
        <taxon>Exobasidiomycetes</taxon>
        <taxon>Exobasidiales</taxon>
        <taxon>Cryptobasidiaceae</taxon>
        <taxon>Acaromyces</taxon>
    </lineage>
</organism>
<dbReference type="Pfam" id="PF13468">
    <property type="entry name" value="Glyoxalase_3"/>
    <property type="match status" value="1"/>
</dbReference>
<dbReference type="GeneID" id="37044700"/>
<dbReference type="PANTHER" id="PTHR40265">
    <property type="entry name" value="BLL2707 PROTEIN"/>
    <property type="match status" value="1"/>
</dbReference>
<dbReference type="InterPro" id="IPR029068">
    <property type="entry name" value="Glyas_Bleomycin-R_OHBP_Dase"/>
</dbReference>
<feature type="region of interest" description="Disordered" evidence="1">
    <location>
        <begin position="1"/>
        <end position="22"/>
    </location>
</feature>
<feature type="domain" description="Glyoxalase-like" evidence="2">
    <location>
        <begin position="24"/>
        <end position="270"/>
    </location>
</feature>
<dbReference type="InterPro" id="IPR025870">
    <property type="entry name" value="Glyoxalase-like_dom"/>
</dbReference>
<reference evidence="3 4" key="1">
    <citation type="journal article" date="2018" name="Mol. Biol. Evol.">
        <title>Broad Genomic Sampling Reveals a Smut Pathogenic Ancestry of the Fungal Clade Ustilaginomycotina.</title>
        <authorList>
            <person name="Kijpornyongpan T."/>
            <person name="Mondo S.J."/>
            <person name="Barry K."/>
            <person name="Sandor L."/>
            <person name="Lee J."/>
            <person name="Lipzen A."/>
            <person name="Pangilinan J."/>
            <person name="LaButti K."/>
            <person name="Hainaut M."/>
            <person name="Henrissat B."/>
            <person name="Grigoriev I.V."/>
            <person name="Spatafora J.W."/>
            <person name="Aime M.C."/>
        </authorList>
    </citation>
    <scope>NUCLEOTIDE SEQUENCE [LARGE SCALE GENOMIC DNA]</scope>
    <source>
        <strain evidence="3 4">MCA 4198</strain>
    </source>
</reference>
<dbReference type="InParanoid" id="A0A316YFA4"/>
<sequence>MSASIEESEPPTSPTTGLPVPPNLDHLVHLVPPGKLDEAIKQFERLGFAVEHGGVHADGLTHNALIVLTDGVYIEIISFLDGPAKGRSKNETETKDEWHKRRQAHWWWGKQVGWTDWCLEGGVKDGRVASINERARSAEAVADGVVDSTTQHEGESTAYKQQLWATAAAYGAPTDHHRQEMEARQRAQPSLVRYDEPREGGRMALSGRKIRWKVTFPAGRREERGIVPFWCEDVTPRFWRVPLPSPHHPNKTQGLTSLTLLYHPETFSSRLSSLRLVLNNIAPPSSTAEEGGSLLTVPPPLVDGNKPAIPPEPVTLLIGTPEGPPLPVRVKAAEDPEELSWLAKYGEGLFEVEISVAPEMLPASAPPDGIERETHAKGYGRLRLHPILRH</sequence>
<dbReference type="PANTHER" id="PTHR40265:SF1">
    <property type="entry name" value="GLYOXALASE-LIKE DOMAIN-CONTAINING PROTEIN"/>
    <property type="match status" value="1"/>
</dbReference>
<dbReference type="RefSeq" id="XP_025374752.1">
    <property type="nucleotide sequence ID" value="XM_025522784.1"/>
</dbReference>
<keyword evidence="4" id="KW-1185">Reference proteome</keyword>
<protein>
    <recommendedName>
        <fullName evidence="2">Glyoxalase-like domain-containing protein</fullName>
    </recommendedName>
</protein>